<dbReference type="Gene3D" id="3.30.565.10">
    <property type="entry name" value="Histidine kinase-like ATPase, C-terminal domain"/>
    <property type="match status" value="1"/>
</dbReference>
<protein>
    <recommendedName>
        <fullName evidence="2">histidine kinase</fullName>
        <ecNumber evidence="2">2.7.13.3</ecNumber>
    </recommendedName>
</protein>
<keyword evidence="9" id="KW-1133">Transmembrane helix</keyword>
<keyword evidence="9" id="KW-0472">Membrane</keyword>
<dbReference type="InterPro" id="IPR011712">
    <property type="entry name" value="Sig_transdc_His_kin_sub3_dim/P"/>
</dbReference>
<dbReference type="EC" id="2.7.13.3" evidence="2"/>
<feature type="transmembrane region" description="Helical" evidence="9">
    <location>
        <begin position="57"/>
        <end position="74"/>
    </location>
</feature>
<evidence type="ECO:0000259" key="10">
    <source>
        <dbReference type="Pfam" id="PF07730"/>
    </source>
</evidence>
<keyword evidence="5" id="KW-0547">Nucleotide-binding</keyword>
<keyword evidence="4" id="KW-0808">Transferase</keyword>
<dbReference type="SUPFAM" id="SSF55874">
    <property type="entry name" value="ATPase domain of HSP90 chaperone/DNA topoisomerase II/histidine kinase"/>
    <property type="match status" value="1"/>
</dbReference>
<evidence type="ECO:0000313" key="11">
    <source>
        <dbReference type="EMBL" id="UZJ25468.1"/>
    </source>
</evidence>
<dbReference type="PANTHER" id="PTHR24421">
    <property type="entry name" value="NITRATE/NITRITE SENSOR PROTEIN NARX-RELATED"/>
    <property type="match status" value="1"/>
</dbReference>
<dbReference type="Pfam" id="PF07730">
    <property type="entry name" value="HisKA_3"/>
    <property type="match status" value="1"/>
</dbReference>
<dbReference type="Proteomes" id="UP001164965">
    <property type="component" value="Chromosome"/>
</dbReference>
<dbReference type="Gene3D" id="1.20.5.1930">
    <property type="match status" value="1"/>
</dbReference>
<keyword evidence="12" id="KW-1185">Reference proteome</keyword>
<evidence type="ECO:0000256" key="8">
    <source>
        <dbReference type="ARBA" id="ARBA00023012"/>
    </source>
</evidence>
<evidence type="ECO:0000256" key="6">
    <source>
        <dbReference type="ARBA" id="ARBA00022777"/>
    </source>
</evidence>
<dbReference type="PANTHER" id="PTHR24421:SF10">
    <property type="entry name" value="NITRATE_NITRITE SENSOR PROTEIN NARQ"/>
    <property type="match status" value="1"/>
</dbReference>
<dbReference type="GO" id="GO:0016301">
    <property type="term" value="F:kinase activity"/>
    <property type="evidence" value="ECO:0007669"/>
    <property type="project" value="UniProtKB-KW"/>
</dbReference>
<sequence length="420" mass="45118">MRRLERGGITLAVLALVALPTALHGWPTTLGGNLFTALILSGGLALTWWRHPRVSSVAALGLFLTALALGGGWFPDTGVALYSVSFAVLALGWSGRAAWLVALCGLAYLVPFHHLAEMNSWVAALMFTVPPYAAGTVLRLRQETADELALRAQELEDERKIFAEIALRHERARIASELHDIVGHVISVMVIQAAAGQRLVDADPERARQAFAAISESARQGTKDLERLIELLGGSEDDHVGGPDLSLVDEVVARAGRSGLEVTCRFEGDRERIPQPVGHLAFRVVQESLTNALRYAPGAGVRIVIRVDEAERGLDVRVENDRGTQIHAPLAGTGRGLVGLRERIQTLGGQLSAGRTGMGGWVVEAHLPGSWADRQDGARVLLAPDVQGHRLEVGPGPVERQVGPGEMAAHPVWSWTAIPR</sequence>
<evidence type="ECO:0000256" key="1">
    <source>
        <dbReference type="ARBA" id="ARBA00000085"/>
    </source>
</evidence>
<name>A0ABY6P2L1_9NOCA</name>
<evidence type="ECO:0000256" key="5">
    <source>
        <dbReference type="ARBA" id="ARBA00022741"/>
    </source>
</evidence>
<dbReference type="InterPro" id="IPR036890">
    <property type="entry name" value="HATPase_C_sf"/>
</dbReference>
<dbReference type="CDD" id="cd16917">
    <property type="entry name" value="HATPase_UhpB-NarQ-NarX-like"/>
    <property type="match status" value="1"/>
</dbReference>
<keyword evidence="7" id="KW-0067">ATP-binding</keyword>
<evidence type="ECO:0000313" key="12">
    <source>
        <dbReference type="Proteomes" id="UP001164965"/>
    </source>
</evidence>
<evidence type="ECO:0000256" key="7">
    <source>
        <dbReference type="ARBA" id="ARBA00022840"/>
    </source>
</evidence>
<evidence type="ECO:0000256" key="4">
    <source>
        <dbReference type="ARBA" id="ARBA00022679"/>
    </source>
</evidence>
<evidence type="ECO:0000256" key="9">
    <source>
        <dbReference type="SAM" id="Phobius"/>
    </source>
</evidence>
<keyword evidence="9" id="KW-0812">Transmembrane</keyword>
<keyword evidence="8" id="KW-0902">Two-component regulatory system</keyword>
<reference evidence="11" key="1">
    <citation type="submission" date="2022-10" db="EMBL/GenBank/DDBJ databases">
        <title>Rhodococcus sp.75.</title>
        <authorList>
            <person name="Sun M."/>
        </authorList>
    </citation>
    <scope>NUCLEOTIDE SEQUENCE</scope>
    <source>
        <strain evidence="11">75</strain>
    </source>
</reference>
<feature type="domain" description="Signal transduction histidine kinase subgroup 3 dimerisation and phosphoacceptor" evidence="10">
    <location>
        <begin position="170"/>
        <end position="232"/>
    </location>
</feature>
<gene>
    <name evidence="11" type="ORF">RHODO2019_03055</name>
</gene>
<evidence type="ECO:0000256" key="3">
    <source>
        <dbReference type="ARBA" id="ARBA00022553"/>
    </source>
</evidence>
<dbReference type="InterPro" id="IPR050482">
    <property type="entry name" value="Sensor_HK_TwoCompSys"/>
</dbReference>
<feature type="transmembrane region" description="Helical" evidence="9">
    <location>
        <begin position="35"/>
        <end position="50"/>
    </location>
</feature>
<organism evidence="11 12">
    <name type="scientific">Rhodococcus antarcticus</name>
    <dbReference type="NCBI Taxonomy" id="2987751"/>
    <lineage>
        <taxon>Bacteria</taxon>
        <taxon>Bacillati</taxon>
        <taxon>Actinomycetota</taxon>
        <taxon>Actinomycetes</taxon>
        <taxon>Mycobacteriales</taxon>
        <taxon>Nocardiaceae</taxon>
        <taxon>Rhodococcus</taxon>
    </lineage>
</organism>
<feature type="transmembrane region" description="Helical" evidence="9">
    <location>
        <begin position="121"/>
        <end position="140"/>
    </location>
</feature>
<dbReference type="RefSeq" id="WP_265383573.1">
    <property type="nucleotide sequence ID" value="NZ_CP110615.1"/>
</dbReference>
<comment type="catalytic activity">
    <reaction evidence="1">
        <text>ATP + protein L-histidine = ADP + protein N-phospho-L-histidine.</text>
        <dbReference type="EC" id="2.7.13.3"/>
    </reaction>
</comment>
<dbReference type="EMBL" id="CP110615">
    <property type="protein sequence ID" value="UZJ25468.1"/>
    <property type="molecule type" value="Genomic_DNA"/>
</dbReference>
<proteinExistence type="predicted"/>
<evidence type="ECO:0000256" key="2">
    <source>
        <dbReference type="ARBA" id="ARBA00012438"/>
    </source>
</evidence>
<keyword evidence="6 11" id="KW-0418">Kinase</keyword>
<feature type="transmembrane region" description="Helical" evidence="9">
    <location>
        <begin position="80"/>
        <end position="109"/>
    </location>
</feature>
<accession>A0ABY6P2L1</accession>
<keyword evidence="3" id="KW-0597">Phosphoprotein</keyword>